<dbReference type="EMBL" id="QFQP01000011">
    <property type="protein sequence ID" value="PZR12806.1"/>
    <property type="molecule type" value="Genomic_DNA"/>
</dbReference>
<dbReference type="InterPro" id="IPR010994">
    <property type="entry name" value="RuvA_2-like"/>
</dbReference>
<evidence type="ECO:0000256" key="1">
    <source>
        <dbReference type="SAM" id="SignalP"/>
    </source>
</evidence>
<reference evidence="2 3" key="1">
    <citation type="submission" date="2017-08" db="EMBL/GenBank/DDBJ databases">
        <title>Infants hospitalized years apart are colonized by the same room-sourced microbial strains.</title>
        <authorList>
            <person name="Brooks B."/>
            <person name="Olm M.R."/>
            <person name="Firek B.A."/>
            <person name="Baker R."/>
            <person name="Thomas B.C."/>
            <person name="Morowitz M.J."/>
            <person name="Banfield J.F."/>
        </authorList>
    </citation>
    <scope>NUCLEOTIDE SEQUENCE [LARGE SCALE GENOMIC DNA]</scope>
    <source>
        <strain evidence="2">S2_003_000_R2_14</strain>
    </source>
</reference>
<sequence>MRPAAFALTAFFVAGLARAAIYENTVTVDDEEDLFDLQQRGDISDATADTLLELIREGVDLNSADRDALYDLPGLSYADVDAIIEYRTAKGRIEDPTELVSAGAITAEQLLQMAPFIRIDEARPVLPVSGKLHAQGRFSNGDNVPPPALLSARLKGPQNLSAGFMMFTTRRRTSRPAFDDLNQSLGITDFRYAPQLPRIFAMWAPGKAKLVVGTYTIGFGERLTLDTTRRITPKGIYLTDDFRRPNDLASTCRITNADGQTDPTSACDQSTGMNRYITPDYAWREVFRGVAGQIEDLKVGDEGSLSLYGFASYQQRSIYQYELFDKSVCDDPREDNNAACKAPAVYINGGPGTLKYSTLNNVFDEIAGGGHVTYKPIQRLTFGVTGWGALPIFQQQPMQLDFQEWSRYPTGGAFGAIGADAHLAVRAFNFYFEGTRTFDRRPDSPGGGFGLEQRSTYSPKGHEIELSLRLYDPYFGTPFARPISSPDEIDGLRSRNEAGARIRWLGRLNKDWEARVRADFWVNPWSLDGVMPAGVTNLYALARLDFTGWRFFQPAVWVDVRNRNLTSNERGLCSSGTNVYTEGDPFICGGDLYRAAIRMDITPFGRKLQGMVQGYFTWRDDFRYKDQFRNDLQIWAELRSQPVDFLQLRVRTRYLNQDLLDRAYLEESVWTYFEAAWIIGRGIRVAGRYDLYVWLDQRDSTLNRFPSPEHRFQLDLRYQF</sequence>
<feature type="signal peptide" evidence="1">
    <location>
        <begin position="1"/>
        <end position="19"/>
    </location>
</feature>
<evidence type="ECO:0008006" key="4">
    <source>
        <dbReference type="Google" id="ProtNLM"/>
    </source>
</evidence>
<keyword evidence="1" id="KW-0732">Signal</keyword>
<evidence type="ECO:0000313" key="2">
    <source>
        <dbReference type="EMBL" id="PZR12806.1"/>
    </source>
</evidence>
<dbReference type="Pfam" id="PF12836">
    <property type="entry name" value="HHH_3"/>
    <property type="match status" value="1"/>
</dbReference>
<accession>A0A2W5TJB4</accession>
<name>A0A2W5TJB4_9BACT</name>
<comment type="caution">
    <text evidence="2">The sequence shown here is derived from an EMBL/GenBank/DDBJ whole genome shotgun (WGS) entry which is preliminary data.</text>
</comment>
<evidence type="ECO:0000313" key="3">
    <source>
        <dbReference type="Proteomes" id="UP000249061"/>
    </source>
</evidence>
<dbReference type="AlphaFoldDB" id="A0A2W5TJB4"/>
<feature type="chain" id="PRO_5015865711" description="Helix-hairpin-helix protein" evidence="1">
    <location>
        <begin position="20"/>
        <end position="720"/>
    </location>
</feature>
<proteinExistence type="predicted"/>
<organism evidence="2 3">
    <name type="scientific">Archangium gephyra</name>
    <dbReference type="NCBI Taxonomy" id="48"/>
    <lineage>
        <taxon>Bacteria</taxon>
        <taxon>Pseudomonadati</taxon>
        <taxon>Myxococcota</taxon>
        <taxon>Myxococcia</taxon>
        <taxon>Myxococcales</taxon>
        <taxon>Cystobacterineae</taxon>
        <taxon>Archangiaceae</taxon>
        <taxon>Archangium</taxon>
    </lineage>
</organism>
<protein>
    <recommendedName>
        <fullName evidence="4">Helix-hairpin-helix protein</fullName>
    </recommendedName>
</protein>
<dbReference type="Proteomes" id="UP000249061">
    <property type="component" value="Unassembled WGS sequence"/>
</dbReference>
<dbReference type="SUPFAM" id="SSF47781">
    <property type="entry name" value="RuvA domain 2-like"/>
    <property type="match status" value="1"/>
</dbReference>
<gene>
    <name evidence="2" type="ORF">DI536_14680</name>
</gene>